<reference evidence="3" key="1">
    <citation type="journal article" date="2019" name="Int. J. Syst. Evol. Microbiol.">
        <title>The Global Catalogue of Microorganisms (GCM) 10K type strain sequencing project: providing services to taxonomists for standard genome sequencing and annotation.</title>
        <authorList>
            <consortium name="The Broad Institute Genomics Platform"/>
            <consortium name="The Broad Institute Genome Sequencing Center for Infectious Disease"/>
            <person name="Wu L."/>
            <person name="Ma J."/>
        </authorList>
    </citation>
    <scope>NUCLEOTIDE SEQUENCE [LARGE SCALE GENOMIC DNA]</scope>
    <source>
        <strain evidence="3">CCUG 57942</strain>
    </source>
</reference>
<protein>
    <submittedName>
        <fullName evidence="2">DUF1842 domain-containing protein</fullName>
    </submittedName>
</protein>
<accession>A0ABW4Z8X2</accession>
<dbReference type="EMBL" id="JBHUJB010000023">
    <property type="protein sequence ID" value="MFD2158434.1"/>
    <property type="molecule type" value="Genomic_DNA"/>
</dbReference>
<proteinExistence type="predicted"/>
<keyword evidence="3" id="KW-1185">Reference proteome</keyword>
<evidence type="ECO:0000313" key="3">
    <source>
        <dbReference type="Proteomes" id="UP001597389"/>
    </source>
</evidence>
<evidence type="ECO:0000259" key="1">
    <source>
        <dbReference type="Pfam" id="PF08896"/>
    </source>
</evidence>
<dbReference type="Proteomes" id="UP001597389">
    <property type="component" value="Unassembled WGS sequence"/>
</dbReference>
<dbReference type="InterPro" id="IPR014992">
    <property type="entry name" value="DUF1842"/>
</dbReference>
<evidence type="ECO:0000313" key="2">
    <source>
        <dbReference type="EMBL" id="MFD2158434.1"/>
    </source>
</evidence>
<name>A0ABW4Z8X2_9BACT</name>
<dbReference type="RefSeq" id="WP_377088682.1">
    <property type="nucleotide sequence ID" value="NZ_JBHSJL010000014.1"/>
</dbReference>
<comment type="caution">
    <text evidence="2">The sequence shown here is derived from an EMBL/GenBank/DDBJ whole genome shotgun (WGS) entry which is preliminary data.</text>
</comment>
<feature type="domain" description="DUF1842" evidence="1">
    <location>
        <begin position="17"/>
        <end position="123"/>
    </location>
</feature>
<dbReference type="Pfam" id="PF08896">
    <property type="entry name" value="DUF1842"/>
    <property type="match status" value="1"/>
</dbReference>
<organism evidence="2 3">
    <name type="scientific">Rubritalea tangerina</name>
    <dbReference type="NCBI Taxonomy" id="430798"/>
    <lineage>
        <taxon>Bacteria</taxon>
        <taxon>Pseudomonadati</taxon>
        <taxon>Verrucomicrobiota</taxon>
        <taxon>Verrucomicrobiia</taxon>
        <taxon>Verrucomicrobiales</taxon>
        <taxon>Rubritaleaceae</taxon>
        <taxon>Rubritalea</taxon>
    </lineage>
</organism>
<gene>
    <name evidence="2" type="ORF">ACFSW8_05950</name>
</gene>
<sequence length="142" mass="14641">MSTTQTADPSAAANKIGLYKVDLIAGNEGVPGAPILRLSLLVNAATGEVTGQGRITQAVESGDVPISNIKGQVRATGFGEYTKVLSLEGEGFVSFPPPAIGSYLAPFTAHFGLKSDWSGKGGWELKGSQPVEDVPCEAVDHG</sequence>